<feature type="chain" id="PRO_5002434044" evidence="1">
    <location>
        <begin position="21"/>
        <end position="45"/>
    </location>
</feature>
<feature type="signal peptide" evidence="1">
    <location>
        <begin position="1"/>
        <end position="20"/>
    </location>
</feature>
<dbReference type="AlphaFoldDB" id="A0A0E9W3J3"/>
<protein>
    <submittedName>
        <fullName evidence="2">Uncharacterized protein</fullName>
    </submittedName>
</protein>
<keyword evidence="1" id="KW-0732">Signal</keyword>
<reference evidence="2" key="1">
    <citation type="submission" date="2014-11" db="EMBL/GenBank/DDBJ databases">
        <authorList>
            <person name="Amaro Gonzalez C."/>
        </authorList>
    </citation>
    <scope>NUCLEOTIDE SEQUENCE</scope>
</reference>
<evidence type="ECO:0000256" key="1">
    <source>
        <dbReference type="SAM" id="SignalP"/>
    </source>
</evidence>
<reference evidence="2" key="2">
    <citation type="journal article" date="2015" name="Fish Shellfish Immunol.">
        <title>Early steps in the European eel (Anguilla anguilla)-Vibrio vulnificus interaction in the gills: Role of the RtxA13 toxin.</title>
        <authorList>
            <person name="Callol A."/>
            <person name="Pajuelo D."/>
            <person name="Ebbesson L."/>
            <person name="Teles M."/>
            <person name="MacKenzie S."/>
            <person name="Amaro C."/>
        </authorList>
    </citation>
    <scope>NUCLEOTIDE SEQUENCE</scope>
</reference>
<evidence type="ECO:0000313" key="2">
    <source>
        <dbReference type="EMBL" id="JAH84939.1"/>
    </source>
</evidence>
<sequence length="45" mass="5043">MHMKHDTCVWLDMLSVSLSALLLKRESGSGEKCSPLSWPSSSLFF</sequence>
<name>A0A0E9W3J3_ANGAN</name>
<dbReference type="EMBL" id="GBXM01023638">
    <property type="protein sequence ID" value="JAH84939.1"/>
    <property type="molecule type" value="Transcribed_RNA"/>
</dbReference>
<proteinExistence type="predicted"/>
<organism evidence="2">
    <name type="scientific">Anguilla anguilla</name>
    <name type="common">European freshwater eel</name>
    <name type="synonym">Muraena anguilla</name>
    <dbReference type="NCBI Taxonomy" id="7936"/>
    <lineage>
        <taxon>Eukaryota</taxon>
        <taxon>Metazoa</taxon>
        <taxon>Chordata</taxon>
        <taxon>Craniata</taxon>
        <taxon>Vertebrata</taxon>
        <taxon>Euteleostomi</taxon>
        <taxon>Actinopterygii</taxon>
        <taxon>Neopterygii</taxon>
        <taxon>Teleostei</taxon>
        <taxon>Anguilliformes</taxon>
        <taxon>Anguillidae</taxon>
        <taxon>Anguilla</taxon>
    </lineage>
</organism>
<accession>A0A0E9W3J3</accession>